<dbReference type="AlphaFoldDB" id="A0A9P4N257"/>
<evidence type="ECO:0000313" key="9">
    <source>
        <dbReference type="Proteomes" id="UP000799536"/>
    </source>
</evidence>
<feature type="domain" description="Rhodopsin" evidence="7">
    <location>
        <begin position="41"/>
        <end position="278"/>
    </location>
</feature>
<feature type="transmembrane region" description="Helical" evidence="6">
    <location>
        <begin position="180"/>
        <end position="202"/>
    </location>
</feature>
<proteinExistence type="inferred from homology"/>
<comment type="subcellular location">
    <subcellularLocation>
        <location evidence="1">Membrane</location>
        <topology evidence="1">Multi-pass membrane protein</topology>
    </subcellularLocation>
</comment>
<keyword evidence="4 6" id="KW-0472">Membrane</keyword>
<dbReference type="Proteomes" id="UP000799536">
    <property type="component" value="Unassembled WGS sequence"/>
</dbReference>
<evidence type="ECO:0000256" key="6">
    <source>
        <dbReference type="SAM" id="Phobius"/>
    </source>
</evidence>
<dbReference type="PANTHER" id="PTHR33048:SF47">
    <property type="entry name" value="INTEGRAL MEMBRANE PROTEIN-RELATED"/>
    <property type="match status" value="1"/>
</dbReference>
<evidence type="ECO:0000256" key="2">
    <source>
        <dbReference type="ARBA" id="ARBA00022692"/>
    </source>
</evidence>
<feature type="transmembrane region" description="Helical" evidence="6">
    <location>
        <begin position="24"/>
        <end position="45"/>
    </location>
</feature>
<evidence type="ECO:0000256" key="3">
    <source>
        <dbReference type="ARBA" id="ARBA00022989"/>
    </source>
</evidence>
<keyword evidence="3 6" id="KW-1133">Transmembrane helix</keyword>
<gene>
    <name evidence="8" type="ORF">GQ43DRAFT_437893</name>
</gene>
<keyword evidence="2 6" id="KW-0812">Transmembrane</keyword>
<feature type="transmembrane region" description="Helical" evidence="6">
    <location>
        <begin position="106"/>
        <end position="125"/>
    </location>
</feature>
<dbReference type="EMBL" id="ML993875">
    <property type="protein sequence ID" value="KAF2204470.1"/>
    <property type="molecule type" value="Genomic_DNA"/>
</dbReference>
<evidence type="ECO:0000259" key="7">
    <source>
        <dbReference type="Pfam" id="PF20684"/>
    </source>
</evidence>
<accession>A0A9P4N257</accession>
<keyword evidence="9" id="KW-1185">Reference proteome</keyword>
<reference evidence="8" key="1">
    <citation type="journal article" date="2020" name="Stud. Mycol.">
        <title>101 Dothideomycetes genomes: a test case for predicting lifestyles and emergence of pathogens.</title>
        <authorList>
            <person name="Haridas S."/>
            <person name="Albert R."/>
            <person name="Binder M."/>
            <person name="Bloem J."/>
            <person name="Labutti K."/>
            <person name="Salamov A."/>
            <person name="Andreopoulos B."/>
            <person name="Baker S."/>
            <person name="Barry K."/>
            <person name="Bills G."/>
            <person name="Bluhm B."/>
            <person name="Cannon C."/>
            <person name="Castanera R."/>
            <person name="Culley D."/>
            <person name="Daum C."/>
            <person name="Ezra D."/>
            <person name="Gonzalez J."/>
            <person name="Henrissat B."/>
            <person name="Kuo A."/>
            <person name="Liang C."/>
            <person name="Lipzen A."/>
            <person name="Lutzoni F."/>
            <person name="Magnuson J."/>
            <person name="Mondo S."/>
            <person name="Nolan M."/>
            <person name="Ohm R."/>
            <person name="Pangilinan J."/>
            <person name="Park H.-J."/>
            <person name="Ramirez L."/>
            <person name="Alfaro M."/>
            <person name="Sun H."/>
            <person name="Tritt A."/>
            <person name="Yoshinaga Y."/>
            <person name="Zwiers L.-H."/>
            <person name="Turgeon B."/>
            <person name="Goodwin S."/>
            <person name="Spatafora J."/>
            <person name="Crous P."/>
            <person name="Grigoriev I."/>
        </authorList>
    </citation>
    <scope>NUCLEOTIDE SEQUENCE</scope>
    <source>
        <strain evidence="8">ATCC 74209</strain>
    </source>
</reference>
<comment type="caution">
    <text evidence="8">The sequence shown here is derived from an EMBL/GenBank/DDBJ whole genome shotgun (WGS) entry which is preliminary data.</text>
</comment>
<evidence type="ECO:0000256" key="4">
    <source>
        <dbReference type="ARBA" id="ARBA00023136"/>
    </source>
</evidence>
<dbReference type="GO" id="GO:0016020">
    <property type="term" value="C:membrane"/>
    <property type="evidence" value="ECO:0007669"/>
    <property type="project" value="UniProtKB-SubCell"/>
</dbReference>
<feature type="transmembrane region" description="Helical" evidence="6">
    <location>
        <begin position="137"/>
        <end position="157"/>
    </location>
</feature>
<feature type="transmembrane region" description="Helical" evidence="6">
    <location>
        <begin position="214"/>
        <end position="236"/>
    </location>
</feature>
<dbReference type="PANTHER" id="PTHR33048">
    <property type="entry name" value="PTH11-LIKE INTEGRAL MEMBRANE PROTEIN (AFU_ORTHOLOGUE AFUA_5G11245)"/>
    <property type="match status" value="1"/>
</dbReference>
<organism evidence="8 9">
    <name type="scientific">Delitschia confertaspora ATCC 74209</name>
    <dbReference type="NCBI Taxonomy" id="1513339"/>
    <lineage>
        <taxon>Eukaryota</taxon>
        <taxon>Fungi</taxon>
        <taxon>Dikarya</taxon>
        <taxon>Ascomycota</taxon>
        <taxon>Pezizomycotina</taxon>
        <taxon>Dothideomycetes</taxon>
        <taxon>Pleosporomycetidae</taxon>
        <taxon>Pleosporales</taxon>
        <taxon>Delitschiaceae</taxon>
        <taxon>Delitschia</taxon>
    </lineage>
</organism>
<dbReference type="Pfam" id="PF20684">
    <property type="entry name" value="Fung_rhodopsin"/>
    <property type="match status" value="1"/>
</dbReference>
<comment type="similarity">
    <text evidence="5">Belongs to the SAT4 family.</text>
</comment>
<sequence>MAFARENAPLTPSGQRVPNRFPQIHGFVGGFLPLATIFLCLRLYARWKFSYIGADDMLALVAYTLFLGLIIATFMAMKYGLGVHILDVDYAATGQQLQKCGFTSQLLYPASQGFVKLSILIFLSRVIPGTSPWKKRIYALAAFVLVQEIAFTFALLLQCRPIAFYWNKDLKGTCIEQPPFYYVDAAINITTDVMIWSLPWIIFTSLRVPRRKKYALLAICSVGVFTLITSIVRLPFLHNLNQNVDPTWDIVDIATWSIAELGSAITTTSIPPIRPLISLFFPKFLRSTEQASDPYTYTGSTTTPSRSRHSHTLISLASIPKGKSSERKNYTEIHAGMDANSARGDAESEDFIVTETGRVVRASVKSISRCERVFEPGVEMGESQTEIQIPPRTFLHK</sequence>
<dbReference type="OrthoDB" id="444631at2759"/>
<name>A0A9P4N257_9PLEO</name>
<evidence type="ECO:0000256" key="5">
    <source>
        <dbReference type="ARBA" id="ARBA00038359"/>
    </source>
</evidence>
<evidence type="ECO:0000313" key="8">
    <source>
        <dbReference type="EMBL" id="KAF2204470.1"/>
    </source>
</evidence>
<dbReference type="InterPro" id="IPR049326">
    <property type="entry name" value="Rhodopsin_dom_fungi"/>
</dbReference>
<dbReference type="InterPro" id="IPR052337">
    <property type="entry name" value="SAT4-like"/>
</dbReference>
<feature type="transmembrane region" description="Helical" evidence="6">
    <location>
        <begin position="57"/>
        <end position="77"/>
    </location>
</feature>
<evidence type="ECO:0000256" key="1">
    <source>
        <dbReference type="ARBA" id="ARBA00004141"/>
    </source>
</evidence>
<protein>
    <recommendedName>
        <fullName evidence="7">Rhodopsin domain-containing protein</fullName>
    </recommendedName>
</protein>